<dbReference type="EMBL" id="QKMR01000017">
    <property type="protein sequence ID" value="PYG86759.1"/>
    <property type="molecule type" value="Genomic_DNA"/>
</dbReference>
<evidence type="ECO:0000313" key="2">
    <source>
        <dbReference type="EMBL" id="PYG86759.1"/>
    </source>
</evidence>
<keyword evidence="3" id="KW-1185">Reference proteome</keyword>
<evidence type="ECO:0000259" key="1">
    <source>
        <dbReference type="Pfam" id="PF09983"/>
    </source>
</evidence>
<comment type="caution">
    <text evidence="2">The sequence shown here is derived from an EMBL/GenBank/DDBJ whole genome shotgun (WGS) entry which is preliminary data.</text>
</comment>
<organism evidence="2 3">
    <name type="scientific">Ruminiclostridium sufflavum DSM 19573</name>
    <dbReference type="NCBI Taxonomy" id="1121337"/>
    <lineage>
        <taxon>Bacteria</taxon>
        <taxon>Bacillati</taxon>
        <taxon>Bacillota</taxon>
        <taxon>Clostridia</taxon>
        <taxon>Eubacteriales</taxon>
        <taxon>Oscillospiraceae</taxon>
        <taxon>Ruminiclostridium</taxon>
    </lineage>
</organism>
<sequence length="421" mass="50656">MEDYKEKLLKTLVEKYRKSKKDSGENKVSKRTVMKPTELYKNYYDNDGDLETIYSINELIIEYKNKGFISFDQAGFGYEIDRVYLIDEKIEEVENYLCKNYEYQSKHEKMQYIRNIIDKYSGITPIATEECEKLRMELNRNRIPRNFELQEDILKALIFIEKNEIDIYLREASMFIYGSSKYLEENTLDVVCKMLRHYKKRPCSENEIMDEILQNFHITREEQKICIKGDCTIYFSGTVLELKYLKNGIEFSTEEIESIEKIVVNSVEFVTVENKTSFNRYLAENAVVFYLGGYMTRYQRNFLYLIYQNNKKKKYYHFGDIDAGGFYIHEHLCRMTGIPFRLKYMSIEQLKDERYLSCLQKLTYNDIKRLKLLSEKEDYKEVVSYMLRYKVKLEQEIVSYYMSVPKELYDKQTADKVYVYL</sequence>
<name>A0A318XM71_9FIRM</name>
<dbReference type="RefSeq" id="WP_110462782.1">
    <property type="nucleotide sequence ID" value="NZ_QKMR01000017.1"/>
</dbReference>
<protein>
    <submittedName>
        <fullName evidence="2">Uncharacterized protein DUF2220</fullName>
    </submittedName>
</protein>
<dbReference type="OrthoDB" id="186173at2"/>
<feature type="domain" description="Wadjet protein JetD C-terminal" evidence="1">
    <location>
        <begin position="247"/>
        <end position="400"/>
    </location>
</feature>
<dbReference type="SUPFAM" id="SSF56726">
    <property type="entry name" value="DNA topoisomerase IV, alpha subunit"/>
    <property type="match status" value="1"/>
</dbReference>
<dbReference type="InterPro" id="IPR024534">
    <property type="entry name" value="JetD_C"/>
</dbReference>
<accession>A0A318XM71</accession>
<dbReference type="Gene3D" id="3.40.1360.10">
    <property type="match status" value="1"/>
</dbReference>
<dbReference type="Proteomes" id="UP000248132">
    <property type="component" value="Unassembled WGS sequence"/>
</dbReference>
<gene>
    <name evidence="2" type="ORF">LY28_02785</name>
</gene>
<dbReference type="GO" id="GO:0003677">
    <property type="term" value="F:DNA binding"/>
    <property type="evidence" value="ECO:0007669"/>
    <property type="project" value="InterPro"/>
</dbReference>
<evidence type="ECO:0000313" key="3">
    <source>
        <dbReference type="Proteomes" id="UP000248132"/>
    </source>
</evidence>
<reference evidence="2 3" key="1">
    <citation type="submission" date="2018-06" db="EMBL/GenBank/DDBJ databases">
        <title>Genomic Encyclopedia of Type Strains, Phase I: the one thousand microbial genomes (KMG-I) project.</title>
        <authorList>
            <person name="Kyrpides N."/>
        </authorList>
    </citation>
    <scope>NUCLEOTIDE SEQUENCE [LARGE SCALE GENOMIC DNA]</scope>
    <source>
        <strain evidence="2 3">DSM 19573</strain>
    </source>
</reference>
<proteinExistence type="predicted"/>
<dbReference type="Pfam" id="PF09983">
    <property type="entry name" value="JetD_C"/>
    <property type="match status" value="1"/>
</dbReference>
<dbReference type="GO" id="GO:0005694">
    <property type="term" value="C:chromosome"/>
    <property type="evidence" value="ECO:0007669"/>
    <property type="project" value="InterPro"/>
</dbReference>
<dbReference type="AlphaFoldDB" id="A0A318XM71"/>
<dbReference type="InterPro" id="IPR036078">
    <property type="entry name" value="Spo11/TopoVI_A_sf"/>
</dbReference>